<dbReference type="CDD" id="cd03023">
    <property type="entry name" value="DsbA_Com1_like"/>
    <property type="match status" value="1"/>
</dbReference>
<dbReference type="SUPFAM" id="SSF52833">
    <property type="entry name" value="Thioredoxin-like"/>
    <property type="match status" value="1"/>
</dbReference>
<dbReference type="RefSeq" id="WP_014415076.1">
    <property type="nucleotide sequence ID" value="NC_017059.1"/>
</dbReference>
<dbReference type="Pfam" id="PF01323">
    <property type="entry name" value="DSBA"/>
    <property type="match status" value="1"/>
</dbReference>
<evidence type="ECO:0000259" key="6">
    <source>
        <dbReference type="PROSITE" id="PS51352"/>
    </source>
</evidence>
<dbReference type="InterPro" id="IPR013766">
    <property type="entry name" value="Thioredoxin_domain"/>
</dbReference>
<evidence type="ECO:0000256" key="4">
    <source>
        <dbReference type="ARBA" id="ARBA00023284"/>
    </source>
</evidence>
<evidence type="ECO:0000313" key="7">
    <source>
        <dbReference type="EMBL" id="CCG08441.1"/>
    </source>
</evidence>
<name>H6SKC6_PARPM</name>
<feature type="chain" id="PRO_5003607160" evidence="5">
    <location>
        <begin position="25"/>
        <end position="247"/>
    </location>
</feature>
<dbReference type="eggNOG" id="COG1651">
    <property type="taxonomic scope" value="Bacteria"/>
</dbReference>
<evidence type="ECO:0000256" key="2">
    <source>
        <dbReference type="ARBA" id="ARBA00023002"/>
    </source>
</evidence>
<dbReference type="InterPro" id="IPR036249">
    <property type="entry name" value="Thioredoxin-like_sf"/>
</dbReference>
<dbReference type="GO" id="GO:0015036">
    <property type="term" value="F:disulfide oxidoreductase activity"/>
    <property type="evidence" value="ECO:0007669"/>
    <property type="project" value="UniProtKB-ARBA"/>
</dbReference>
<keyword evidence="2" id="KW-0560">Oxidoreductase</keyword>
<proteinExistence type="predicted"/>
<dbReference type="Gene3D" id="3.40.30.10">
    <property type="entry name" value="Glutaredoxin"/>
    <property type="match status" value="1"/>
</dbReference>
<dbReference type="InterPro" id="IPR041205">
    <property type="entry name" value="ScsC_N"/>
</dbReference>
<organism evidence="7 8">
    <name type="scientific">Pararhodospirillum photometricum DSM 122</name>
    <dbReference type="NCBI Taxonomy" id="1150469"/>
    <lineage>
        <taxon>Bacteria</taxon>
        <taxon>Pseudomonadati</taxon>
        <taxon>Pseudomonadota</taxon>
        <taxon>Alphaproteobacteria</taxon>
        <taxon>Rhodospirillales</taxon>
        <taxon>Rhodospirillaceae</taxon>
        <taxon>Pararhodospirillum</taxon>
    </lineage>
</organism>
<keyword evidence="8" id="KW-1185">Reference proteome</keyword>
<feature type="signal peptide" evidence="5">
    <location>
        <begin position="1"/>
        <end position="24"/>
    </location>
</feature>
<dbReference type="InterPro" id="IPR017937">
    <property type="entry name" value="Thioredoxin_CS"/>
</dbReference>
<evidence type="ECO:0000256" key="3">
    <source>
        <dbReference type="ARBA" id="ARBA00023157"/>
    </source>
</evidence>
<dbReference type="PROSITE" id="PS00194">
    <property type="entry name" value="THIOREDOXIN_1"/>
    <property type="match status" value="1"/>
</dbReference>
<dbReference type="AlphaFoldDB" id="H6SKC6"/>
<evidence type="ECO:0000256" key="5">
    <source>
        <dbReference type="SAM" id="SignalP"/>
    </source>
</evidence>
<evidence type="ECO:0000256" key="1">
    <source>
        <dbReference type="ARBA" id="ARBA00022729"/>
    </source>
</evidence>
<dbReference type="KEGG" id="rpm:RSPPHO_01815"/>
<dbReference type="Proteomes" id="UP000033220">
    <property type="component" value="Chromosome DSM 122"/>
</dbReference>
<evidence type="ECO:0000313" key="8">
    <source>
        <dbReference type="Proteomes" id="UP000033220"/>
    </source>
</evidence>
<accession>H6SKC6</accession>
<feature type="domain" description="Thioredoxin" evidence="6">
    <location>
        <begin position="75"/>
        <end position="246"/>
    </location>
</feature>
<dbReference type="InterPro" id="IPR001853">
    <property type="entry name" value="DSBA-like_thioredoxin_dom"/>
</dbReference>
<dbReference type="OrthoDB" id="9780147at2"/>
<dbReference type="PATRIC" id="fig|1150469.3.peg.2040"/>
<reference evidence="7 8" key="1">
    <citation type="submission" date="2012-02" db="EMBL/GenBank/DDBJ databases">
        <title>Shotgun genome sequence of Phaeospirillum photometricum DSM 122.</title>
        <authorList>
            <person name="Duquesne K."/>
            <person name="Sturgis J."/>
        </authorList>
    </citation>
    <scope>NUCLEOTIDE SEQUENCE [LARGE SCALE GENOMIC DNA]</scope>
    <source>
        <strain evidence="8">DSM122</strain>
    </source>
</reference>
<dbReference type="PROSITE" id="PS51352">
    <property type="entry name" value="THIOREDOXIN_2"/>
    <property type="match status" value="1"/>
</dbReference>
<dbReference type="HOGENOM" id="CLU_000288_47_4_5"/>
<keyword evidence="3" id="KW-1015">Disulfide bond</keyword>
<keyword evidence="1 5" id="KW-0732">Signal</keyword>
<dbReference type="PANTHER" id="PTHR13887:SF14">
    <property type="entry name" value="DISULFIDE BOND FORMATION PROTEIN D"/>
    <property type="match status" value="1"/>
</dbReference>
<keyword evidence="4" id="KW-0676">Redox-active center</keyword>
<dbReference type="EMBL" id="HE663493">
    <property type="protein sequence ID" value="CCG08441.1"/>
    <property type="molecule type" value="Genomic_DNA"/>
</dbReference>
<dbReference type="Pfam" id="PF18312">
    <property type="entry name" value="ScsC_N"/>
    <property type="match status" value="1"/>
</dbReference>
<protein>
    <submittedName>
        <fullName evidence="7">DSBA oxidoreductase</fullName>
    </submittedName>
</protein>
<gene>
    <name evidence="7" type="ORF">RSPPHO_01815</name>
</gene>
<sequence>MQSSVRLAGAVLAAAVLWSAAAGAQSPLSPEQQDAVKALIRDTLVNDPTLLKDAVQALQDREQRAEMDRSSAVIRDLGKALTHPEGLPDLLNAQGDVTVVEFSDYNCGYCKRVFPDLWQTLQADGKVRLVVLELPILGPESVTAARAALAAIPQNKYEVLHKALMEAKGKMTEESVLQIAKTQGLDVDKLKKDMKSPAVDLLLANSFQMAQSLGISGTPAFVIGSHLVPGALSPEALKEFIASARQK</sequence>
<dbReference type="STRING" id="1150469.RSPPHO_01815"/>
<dbReference type="PANTHER" id="PTHR13887">
    <property type="entry name" value="GLUTATHIONE S-TRANSFERASE KAPPA"/>
    <property type="match status" value="1"/>
</dbReference>